<sequence>MEPTLFSFPDDVFYNMLLFVDEPRSIVSVLCHQITPLGSAADSLVSATSPIWELVLKGYKGSSNSNRSYSNRRTSKRLRRTIFSLKEEVMRAHLHIHDQTEMALDAVDDLATKEEPTKPLSLARLRGIMKKYGPVVNVNQRSESGDTFLVSCCSAKGVTEGVILACVKELIEKYNADPNVEAFYDRSGKLIMGCLLAAVCRGFPTIVKYLLENTTVASDKLYTARIGLLRAYPHKSKYIEGTFSVLEFAEKLNEDDMKCGATHEQLSPFLKCIKLLKKAIETRKSE</sequence>
<dbReference type="EMBL" id="BLLK01000023">
    <property type="protein sequence ID" value="GFH47545.1"/>
    <property type="molecule type" value="Genomic_DNA"/>
</dbReference>
<organism evidence="1 2">
    <name type="scientific">Chaetoceros tenuissimus</name>
    <dbReference type="NCBI Taxonomy" id="426638"/>
    <lineage>
        <taxon>Eukaryota</taxon>
        <taxon>Sar</taxon>
        <taxon>Stramenopiles</taxon>
        <taxon>Ochrophyta</taxon>
        <taxon>Bacillariophyta</taxon>
        <taxon>Coscinodiscophyceae</taxon>
        <taxon>Chaetocerotophycidae</taxon>
        <taxon>Chaetocerotales</taxon>
        <taxon>Chaetocerotaceae</taxon>
        <taxon>Chaetoceros</taxon>
    </lineage>
</organism>
<reference evidence="1 2" key="1">
    <citation type="journal article" date="2021" name="Sci. Rep.">
        <title>The genome of the diatom Chaetoceros tenuissimus carries an ancient integrated fragment of an extant virus.</title>
        <authorList>
            <person name="Hongo Y."/>
            <person name="Kimura K."/>
            <person name="Takaki Y."/>
            <person name="Yoshida Y."/>
            <person name="Baba S."/>
            <person name="Kobayashi G."/>
            <person name="Nagasaki K."/>
            <person name="Hano T."/>
            <person name="Tomaru Y."/>
        </authorList>
    </citation>
    <scope>NUCLEOTIDE SEQUENCE [LARGE SCALE GENOMIC DNA]</scope>
    <source>
        <strain evidence="1 2">NIES-3715</strain>
    </source>
</reference>
<gene>
    <name evidence="1" type="ORF">CTEN210_04020</name>
</gene>
<accession>A0AAD3CM04</accession>
<name>A0AAD3CM04_9STRA</name>
<evidence type="ECO:0000313" key="1">
    <source>
        <dbReference type="EMBL" id="GFH47545.1"/>
    </source>
</evidence>
<proteinExistence type="predicted"/>
<dbReference type="Gene3D" id="1.25.40.20">
    <property type="entry name" value="Ankyrin repeat-containing domain"/>
    <property type="match status" value="1"/>
</dbReference>
<evidence type="ECO:0000313" key="2">
    <source>
        <dbReference type="Proteomes" id="UP001054902"/>
    </source>
</evidence>
<keyword evidence="2" id="KW-1185">Reference proteome</keyword>
<comment type="caution">
    <text evidence="1">The sequence shown here is derived from an EMBL/GenBank/DDBJ whole genome shotgun (WGS) entry which is preliminary data.</text>
</comment>
<dbReference type="Proteomes" id="UP001054902">
    <property type="component" value="Unassembled WGS sequence"/>
</dbReference>
<dbReference type="InterPro" id="IPR036770">
    <property type="entry name" value="Ankyrin_rpt-contain_sf"/>
</dbReference>
<dbReference type="AlphaFoldDB" id="A0AAD3CM04"/>
<protein>
    <submittedName>
        <fullName evidence="1">Uncharacterized protein</fullName>
    </submittedName>
</protein>